<organism evidence="1 2">
    <name type="scientific">Aedes albopictus</name>
    <name type="common">Asian tiger mosquito</name>
    <name type="synonym">Stegomyia albopicta</name>
    <dbReference type="NCBI Taxonomy" id="7160"/>
    <lineage>
        <taxon>Eukaryota</taxon>
        <taxon>Metazoa</taxon>
        <taxon>Ecdysozoa</taxon>
        <taxon>Arthropoda</taxon>
        <taxon>Hexapoda</taxon>
        <taxon>Insecta</taxon>
        <taxon>Pterygota</taxon>
        <taxon>Neoptera</taxon>
        <taxon>Endopterygota</taxon>
        <taxon>Diptera</taxon>
        <taxon>Nematocera</taxon>
        <taxon>Culicoidea</taxon>
        <taxon>Culicidae</taxon>
        <taxon>Culicinae</taxon>
        <taxon>Aedini</taxon>
        <taxon>Aedes</taxon>
        <taxon>Stegomyia</taxon>
    </lineage>
</organism>
<sequence>MPRLNQPVRLETLALKGTTVWLCHIAELLMPTMLVLSKQGNNEAQKCLKSIVLDLRDEYDHCIPGHLYDDMAKMLITQINLLIERVKKALDLRASMSKFLCQMNVAIAMSEVLLSRKLRVMKIEELPKTMRHIFYSKMNEMKGLRYLSLGSMSGGWKTEDMEKTILNGLGTMKNLTALTLNYDCTNTILRSLIKNCPNLEYLDISNSKYVTNDSIDIITKLKKLKVVILMRTQVTIAGMIELLVKAKNLTDIGRYDDLGRCLEFIEQNYPQILSLKLQRFETRFATTRHIQLLAEMCPDIRYVSIFHNMLLMDLMALIGVNNLEELYLLSCDFFADQVRDVLQVKGCNLTYLHLEHVEQMDMNALIYISQYCPDLKTLALYNCVMIPSTSVFLRKYAIPPFMNLERLGFVCECPFNHLEFILTTALKLRFLQVGTQAYTSDEMFERIFLRNPFQYLEDVRIIHSSELTIETAYRFVENCPSLLLLNELECWQKVRDYELVQLRQMIKEQNYAVHTAPLRNYGNQE</sequence>
<dbReference type="Gene3D" id="3.80.10.10">
    <property type="entry name" value="Ribonuclease Inhibitor"/>
    <property type="match status" value="2"/>
</dbReference>
<dbReference type="SUPFAM" id="SSF52047">
    <property type="entry name" value="RNI-like"/>
    <property type="match status" value="1"/>
</dbReference>
<dbReference type="RefSeq" id="XP_029710755.1">
    <property type="nucleotide sequence ID" value="XM_029854895.2"/>
</dbReference>
<dbReference type="PANTHER" id="PTHR13318">
    <property type="entry name" value="PARTNER OF PAIRED, ISOFORM B-RELATED"/>
    <property type="match status" value="1"/>
</dbReference>
<dbReference type="PANTHER" id="PTHR13318:SF95">
    <property type="entry name" value="F-BOX PROTEIN YLR352W"/>
    <property type="match status" value="1"/>
</dbReference>
<name>A0ABM1Y432_AEDAL</name>
<dbReference type="EnsemblMetazoa" id="AALFPA23_005513.R7045">
    <property type="protein sequence ID" value="AALFPA23_005513.P7045"/>
    <property type="gene ID" value="AALFPA23_005513"/>
</dbReference>
<keyword evidence="2" id="KW-1185">Reference proteome</keyword>
<accession>A0ABM1Y432</accession>
<dbReference type="SMART" id="SM00367">
    <property type="entry name" value="LRR_CC"/>
    <property type="match status" value="3"/>
</dbReference>
<protein>
    <recommendedName>
        <fullName evidence="3">Scf e3 ubiquitin ligase complex f-box protein grra</fullName>
    </recommendedName>
</protein>
<evidence type="ECO:0008006" key="3">
    <source>
        <dbReference type="Google" id="ProtNLM"/>
    </source>
</evidence>
<dbReference type="GeneID" id="109428399"/>
<evidence type="ECO:0000313" key="1">
    <source>
        <dbReference type="EnsemblMetazoa" id="AALFPA23_005513.P7045"/>
    </source>
</evidence>
<dbReference type="InterPro" id="IPR032675">
    <property type="entry name" value="LRR_dom_sf"/>
</dbReference>
<proteinExistence type="predicted"/>
<reference evidence="2" key="1">
    <citation type="journal article" date="2015" name="Proc. Natl. Acad. Sci. U.S.A.">
        <title>Genome sequence of the Asian Tiger mosquito, Aedes albopictus, reveals insights into its biology, genetics, and evolution.</title>
        <authorList>
            <person name="Chen X.G."/>
            <person name="Jiang X."/>
            <person name="Gu J."/>
            <person name="Xu M."/>
            <person name="Wu Y."/>
            <person name="Deng Y."/>
            <person name="Zhang C."/>
            <person name="Bonizzoni M."/>
            <person name="Dermauw W."/>
            <person name="Vontas J."/>
            <person name="Armbruster P."/>
            <person name="Huang X."/>
            <person name="Yang Y."/>
            <person name="Zhang H."/>
            <person name="He W."/>
            <person name="Peng H."/>
            <person name="Liu Y."/>
            <person name="Wu K."/>
            <person name="Chen J."/>
            <person name="Lirakis M."/>
            <person name="Topalis P."/>
            <person name="Van Leeuwen T."/>
            <person name="Hall A.B."/>
            <person name="Jiang X."/>
            <person name="Thorpe C."/>
            <person name="Mueller R.L."/>
            <person name="Sun C."/>
            <person name="Waterhouse R.M."/>
            <person name="Yan G."/>
            <person name="Tu Z.J."/>
            <person name="Fang X."/>
            <person name="James A.A."/>
        </authorList>
    </citation>
    <scope>NUCLEOTIDE SEQUENCE [LARGE SCALE GENOMIC DNA]</scope>
    <source>
        <strain evidence="2">Foshan</strain>
    </source>
</reference>
<reference evidence="1" key="2">
    <citation type="submission" date="2025-05" db="UniProtKB">
        <authorList>
            <consortium name="EnsemblMetazoa"/>
        </authorList>
    </citation>
    <scope>IDENTIFICATION</scope>
    <source>
        <strain evidence="1">Foshan</strain>
    </source>
</reference>
<dbReference type="InterPro" id="IPR006553">
    <property type="entry name" value="Leu-rich_rpt_Cys-con_subtyp"/>
</dbReference>
<dbReference type="Proteomes" id="UP000069940">
    <property type="component" value="Unassembled WGS sequence"/>
</dbReference>
<evidence type="ECO:0000313" key="2">
    <source>
        <dbReference type="Proteomes" id="UP000069940"/>
    </source>
</evidence>